<reference evidence="1 2" key="1">
    <citation type="submission" date="2024-10" db="EMBL/GenBank/DDBJ databases">
        <title>The Natural Products Discovery Center: Release of the First 8490 Sequenced Strains for Exploring Actinobacteria Biosynthetic Diversity.</title>
        <authorList>
            <person name="Kalkreuter E."/>
            <person name="Kautsar S.A."/>
            <person name="Yang D."/>
            <person name="Bader C.D."/>
            <person name="Teijaro C.N."/>
            <person name="Fluegel L."/>
            <person name="Davis C.M."/>
            <person name="Simpson J.R."/>
            <person name="Lauterbach L."/>
            <person name="Steele A.D."/>
            <person name="Gui C."/>
            <person name="Meng S."/>
            <person name="Li G."/>
            <person name="Viehrig K."/>
            <person name="Ye F."/>
            <person name="Su P."/>
            <person name="Kiefer A.F."/>
            <person name="Nichols A."/>
            <person name="Cepeda A.J."/>
            <person name="Yan W."/>
            <person name="Fan B."/>
            <person name="Jiang Y."/>
            <person name="Adhikari A."/>
            <person name="Zheng C.-J."/>
            <person name="Schuster L."/>
            <person name="Cowan T.M."/>
            <person name="Smanski M.J."/>
            <person name="Chevrette M.G."/>
            <person name="De Carvalho L.P.S."/>
            <person name="Shen B."/>
        </authorList>
    </citation>
    <scope>NUCLEOTIDE SEQUENCE [LARGE SCALE GENOMIC DNA]</scope>
    <source>
        <strain evidence="1 2">NPDC006488</strain>
    </source>
</reference>
<keyword evidence="2" id="KW-1185">Reference proteome</keyword>
<dbReference type="SUPFAM" id="SSF48452">
    <property type="entry name" value="TPR-like"/>
    <property type="match status" value="1"/>
</dbReference>
<evidence type="ECO:0000313" key="1">
    <source>
        <dbReference type="EMBL" id="MFE9600966.1"/>
    </source>
</evidence>
<comment type="caution">
    <text evidence="1">The sequence shown here is derived from an EMBL/GenBank/DDBJ whole genome shotgun (WGS) entry which is preliminary data.</text>
</comment>
<dbReference type="Gene3D" id="1.25.40.10">
    <property type="entry name" value="Tetratricopeptide repeat domain"/>
    <property type="match status" value="1"/>
</dbReference>
<dbReference type="InterPro" id="IPR011990">
    <property type="entry name" value="TPR-like_helical_dom_sf"/>
</dbReference>
<dbReference type="RefSeq" id="WP_388107836.1">
    <property type="nucleotide sequence ID" value="NZ_JBIAHM010000007.1"/>
</dbReference>
<sequence>MIDPVSMSAIAAVFGAVGSGMASEAGKLAWESAGGLVRRFAGREVPAPATADELDAVARMVHDRVHDDPELALIWTRFARGVRTPGRITGPGRHCLPPAPRSFTDRQEALKLLDKEARRPFDGRPRLVLLHGPEGIGTSTLAHHWGARQTHRFPDGQLYADLRTLGPEPVLTTLLRQLGLPDEEIPPTAADRATLFRASLTDRRALVVLDHAQSGAQVQPLLASAADVVTLVVARHPLIGLDALRIPVGPLTRRDARRLLTELVGKPTVTAARATLPAVLDRCAGSPYALRAAAPRLTAPPQPPGGPDTDPVTSAIEDSYRLLSPDAARLYRLTGLYDWPALDAAAAARAADTDEPEAARLLGELADALLVERTDDGRHRYRPAVRAHAERTAAATDGIAACSAAVSRTVQHYVHLGLAAARAALPESWRVPSAATPLSYENRGAGVAALAAEAPNLVQAVRAAEEFGDWDTVVLLGQTLWPLQLKAGHHDVLLPALRTGARTADAHFPGTRGAGALHAQLAHSLMELRRWDEAEPEALAAARDERAAGHVRGHASAVEFLGLLRLRQWRFAEAYSAFDEAHGILDGIGPDDEGAADLPRARALLERHRGRALRGLGRSAEAVARLDHALAFFRASGEAYNAARTLTDLAETRLSEGEFTAARALIDEAAGALRDEKAEQHLSYLRLLRERCEGQDLSGRTGPSRG</sequence>
<evidence type="ECO:0000313" key="2">
    <source>
        <dbReference type="Proteomes" id="UP001601303"/>
    </source>
</evidence>
<dbReference type="Gene3D" id="3.40.50.300">
    <property type="entry name" value="P-loop containing nucleotide triphosphate hydrolases"/>
    <property type="match status" value="1"/>
</dbReference>
<gene>
    <name evidence="1" type="ORF">ACFYNQ_20650</name>
</gene>
<proteinExistence type="predicted"/>
<dbReference type="SUPFAM" id="SSF52540">
    <property type="entry name" value="P-loop containing nucleoside triphosphate hydrolases"/>
    <property type="match status" value="1"/>
</dbReference>
<dbReference type="Proteomes" id="UP001601303">
    <property type="component" value="Unassembled WGS sequence"/>
</dbReference>
<protein>
    <submittedName>
        <fullName evidence="1">Tetratricopeptide repeat protein</fullName>
    </submittedName>
</protein>
<dbReference type="PANTHER" id="PTHR47691:SF3">
    <property type="entry name" value="HTH-TYPE TRANSCRIPTIONAL REGULATOR RV0890C-RELATED"/>
    <property type="match status" value="1"/>
</dbReference>
<dbReference type="PANTHER" id="PTHR47691">
    <property type="entry name" value="REGULATOR-RELATED"/>
    <property type="match status" value="1"/>
</dbReference>
<accession>A0ABW6M4A2</accession>
<name>A0ABW6M4A2_9ACTN</name>
<organism evidence="1 2">
    <name type="scientific">Streptomyces hokutonensis</name>
    <dbReference type="NCBI Taxonomy" id="1306990"/>
    <lineage>
        <taxon>Bacteria</taxon>
        <taxon>Bacillati</taxon>
        <taxon>Actinomycetota</taxon>
        <taxon>Actinomycetes</taxon>
        <taxon>Kitasatosporales</taxon>
        <taxon>Streptomycetaceae</taxon>
        <taxon>Streptomyces</taxon>
    </lineage>
</organism>
<dbReference type="InterPro" id="IPR027417">
    <property type="entry name" value="P-loop_NTPase"/>
</dbReference>
<dbReference type="EMBL" id="JBIAHM010000007">
    <property type="protein sequence ID" value="MFE9600966.1"/>
    <property type="molecule type" value="Genomic_DNA"/>
</dbReference>